<reference evidence="22 26" key="3">
    <citation type="submission" date="2016-01" db="EMBL/GenBank/DDBJ databases">
        <title>The new phylogeny of the genus Mycobacterium.</title>
        <authorList>
            <person name="Tarcisio F."/>
            <person name="Conor M."/>
            <person name="Antonella G."/>
            <person name="Elisabetta G."/>
            <person name="Giulia F.S."/>
            <person name="Sara T."/>
            <person name="Anna F."/>
            <person name="Clotilde B."/>
            <person name="Roberto B."/>
            <person name="Veronica D.S."/>
            <person name="Fabio R."/>
            <person name="Monica P."/>
            <person name="Olivier J."/>
            <person name="Enrico T."/>
            <person name="Nicola S."/>
        </authorList>
    </citation>
    <scope>NUCLEOTIDE SEQUENCE [LARGE SCALE GENOMIC DNA]</scope>
    <source>
        <strain evidence="22 26">CCUG 50187</strain>
    </source>
</reference>
<evidence type="ECO:0000256" key="13">
    <source>
        <dbReference type="ARBA" id="ARBA00033334"/>
    </source>
</evidence>
<dbReference type="EMBL" id="LZHX01000063">
    <property type="protein sequence ID" value="OBF18479.1"/>
    <property type="molecule type" value="Genomic_DNA"/>
</dbReference>
<dbReference type="FunFam" id="1.20.1200.10:FF:000003">
    <property type="entry name" value="ATP:cob(I)alamin adenosyltransferase"/>
    <property type="match status" value="1"/>
</dbReference>
<dbReference type="InterPro" id="IPR016030">
    <property type="entry name" value="CblAdoTrfase-like"/>
</dbReference>
<dbReference type="PATRIC" id="fig|451644.5.peg.4648"/>
<gene>
    <name evidence="21" type="ORF">A5726_19205</name>
    <name evidence="20" type="ORF">ACT17_22520</name>
    <name evidence="22" type="ORF">AWB98_22730</name>
    <name evidence="19" type="ORF">BN970_04148</name>
</gene>
<evidence type="ECO:0000256" key="5">
    <source>
        <dbReference type="ARBA" id="ARBA00020963"/>
    </source>
</evidence>
<evidence type="ECO:0000256" key="2">
    <source>
        <dbReference type="ARBA" id="ARBA00005121"/>
    </source>
</evidence>
<evidence type="ECO:0000256" key="16">
    <source>
        <dbReference type="ARBA" id="ARBA00048692"/>
    </source>
</evidence>
<evidence type="ECO:0000256" key="4">
    <source>
        <dbReference type="ARBA" id="ARBA00012454"/>
    </source>
</evidence>
<evidence type="ECO:0000256" key="9">
    <source>
        <dbReference type="ARBA" id="ARBA00022741"/>
    </source>
</evidence>
<keyword evidence="10 17" id="KW-0067">ATP-binding</keyword>
<evidence type="ECO:0000256" key="12">
    <source>
        <dbReference type="ARBA" id="ARBA00031529"/>
    </source>
</evidence>
<sequence length="190" mass="20674">MAVHLTRIYTRTGDDGTTGLSDFSRVSKNDSRLAAYADCDEANAAIGVAVALGEPDQQILAVLRQIQNDLFDAGADLSTPVVENPEHPPLRISQAYIDRLEKWCDEFNEGLPALNSFILPGGSPLSALLHVARTVTRRAERSAWIAVQEYGDSVSVLPAKYLNRLSDLLFILSRVANPDGDVLWKPGTGQ</sequence>
<proteinExistence type="inferred from homology"/>
<evidence type="ECO:0000256" key="3">
    <source>
        <dbReference type="ARBA" id="ARBA00007487"/>
    </source>
</evidence>
<dbReference type="GO" id="GO:0008817">
    <property type="term" value="F:corrinoid adenosyltransferase activity"/>
    <property type="evidence" value="ECO:0007669"/>
    <property type="project" value="UniProtKB-UniRule"/>
</dbReference>
<evidence type="ECO:0000313" key="23">
    <source>
        <dbReference type="Proteomes" id="UP000037594"/>
    </source>
</evidence>
<dbReference type="GO" id="GO:0009236">
    <property type="term" value="P:cobalamin biosynthetic process"/>
    <property type="evidence" value="ECO:0007669"/>
    <property type="project" value="UniProtKB-UniRule"/>
</dbReference>
<dbReference type="Proteomes" id="UP000193811">
    <property type="component" value="Unassembled WGS sequence"/>
</dbReference>
<dbReference type="EMBL" id="CTEF01000003">
    <property type="protein sequence ID" value="CQD18680.1"/>
    <property type="molecule type" value="Genomic_DNA"/>
</dbReference>
<dbReference type="Pfam" id="PF01923">
    <property type="entry name" value="Cob_adeno_trans"/>
    <property type="match status" value="1"/>
</dbReference>
<dbReference type="GO" id="GO:0006779">
    <property type="term" value="P:porphyrin-containing compound biosynthetic process"/>
    <property type="evidence" value="ECO:0007669"/>
    <property type="project" value="UniProtKB-KW"/>
</dbReference>
<dbReference type="Proteomes" id="UP000093779">
    <property type="component" value="Unassembled WGS sequence"/>
</dbReference>
<dbReference type="UniPathway" id="UPA00148">
    <property type="reaction ID" value="UER00233"/>
</dbReference>
<evidence type="ECO:0000313" key="19">
    <source>
        <dbReference type="EMBL" id="CQD18680.1"/>
    </source>
</evidence>
<dbReference type="GO" id="GO:0005524">
    <property type="term" value="F:ATP binding"/>
    <property type="evidence" value="ECO:0007669"/>
    <property type="project" value="UniProtKB-UniRule"/>
</dbReference>
<evidence type="ECO:0000256" key="8">
    <source>
        <dbReference type="ARBA" id="ARBA00022679"/>
    </source>
</evidence>
<evidence type="ECO:0000313" key="26">
    <source>
        <dbReference type="Proteomes" id="UP000193811"/>
    </source>
</evidence>
<dbReference type="PANTHER" id="PTHR12213:SF0">
    <property type="entry name" value="CORRINOID ADENOSYLTRANSFERASE MMAB"/>
    <property type="match status" value="1"/>
</dbReference>
<dbReference type="SUPFAM" id="SSF89028">
    <property type="entry name" value="Cobalamin adenosyltransferase-like"/>
    <property type="match status" value="1"/>
</dbReference>
<evidence type="ECO:0000256" key="11">
    <source>
        <dbReference type="ARBA" id="ARBA00023244"/>
    </source>
</evidence>
<keyword evidence="8 17" id="KW-0808">Transferase</keyword>
<organism evidence="20 23">
    <name type="scientific">Mycolicibacterium conceptionense</name>
    <dbReference type="NCBI Taxonomy" id="451644"/>
    <lineage>
        <taxon>Bacteria</taxon>
        <taxon>Bacillati</taxon>
        <taxon>Actinomycetota</taxon>
        <taxon>Actinomycetes</taxon>
        <taxon>Mycobacteriales</taxon>
        <taxon>Mycobacteriaceae</taxon>
        <taxon>Mycolicibacterium</taxon>
    </lineage>
</organism>
<evidence type="ECO:0000256" key="10">
    <source>
        <dbReference type="ARBA" id="ARBA00022840"/>
    </source>
</evidence>
<dbReference type="Proteomes" id="UP000182227">
    <property type="component" value="Unassembled WGS sequence"/>
</dbReference>
<reference evidence="21 24" key="4">
    <citation type="submission" date="2016-06" db="EMBL/GenBank/DDBJ databases">
        <authorList>
            <person name="Kjaerup R.B."/>
            <person name="Dalgaard T.S."/>
            <person name="Juul-Madsen H.R."/>
        </authorList>
    </citation>
    <scope>NUCLEOTIDE SEQUENCE [LARGE SCALE GENOMIC DNA]</scope>
    <source>
        <strain evidence="21 24">ACS1953</strain>
    </source>
</reference>
<reference evidence="20 23" key="2">
    <citation type="submission" date="2015-06" db="EMBL/GenBank/DDBJ databases">
        <title>Genome sequence of Mycobacterium conceptionense strain MLE.</title>
        <authorList>
            <person name="Greninger A.L."/>
            <person name="Cunningham G."/>
            <person name="Chiu C.Y."/>
            <person name="Miller S."/>
        </authorList>
    </citation>
    <scope>NUCLEOTIDE SEQUENCE [LARGE SCALE GENOMIC DNA]</scope>
    <source>
        <strain evidence="20 23">MLE</strain>
    </source>
</reference>
<dbReference type="NCBIfam" id="TIGR00636">
    <property type="entry name" value="PduO_Nterm"/>
    <property type="match status" value="1"/>
</dbReference>
<dbReference type="GO" id="GO:0005737">
    <property type="term" value="C:cytoplasm"/>
    <property type="evidence" value="ECO:0007669"/>
    <property type="project" value="UniProtKB-SubCell"/>
</dbReference>
<reference evidence="19 25" key="1">
    <citation type="submission" date="2015-03" db="EMBL/GenBank/DDBJ databases">
        <authorList>
            <person name="Murphy D."/>
        </authorList>
    </citation>
    <scope>NUCLEOTIDE SEQUENCE [LARGE SCALE GENOMIC DNA]</scope>
    <source>
        <strain evidence="19 25">D16</strain>
    </source>
</reference>
<dbReference type="Proteomes" id="UP000037594">
    <property type="component" value="Unassembled WGS sequence"/>
</dbReference>
<dbReference type="EC" id="2.5.1.17" evidence="4 17"/>
<evidence type="ECO:0000313" key="22">
    <source>
        <dbReference type="EMBL" id="ORV23270.1"/>
    </source>
</evidence>
<dbReference type="InterPro" id="IPR029499">
    <property type="entry name" value="PduO-typ"/>
</dbReference>
<evidence type="ECO:0000256" key="14">
    <source>
        <dbReference type="ARBA" id="ARBA00033354"/>
    </source>
</evidence>
<keyword evidence="11" id="KW-0627">Porphyrin biosynthesis</keyword>
<evidence type="ECO:0000256" key="7">
    <source>
        <dbReference type="ARBA" id="ARBA00022573"/>
    </source>
</evidence>
<evidence type="ECO:0000259" key="18">
    <source>
        <dbReference type="Pfam" id="PF01923"/>
    </source>
</evidence>
<evidence type="ECO:0000313" key="24">
    <source>
        <dbReference type="Proteomes" id="UP000093779"/>
    </source>
</evidence>
<name>A0A0J8WSY6_9MYCO</name>
<evidence type="ECO:0000313" key="20">
    <source>
        <dbReference type="EMBL" id="KMV16099.1"/>
    </source>
</evidence>
<protein>
    <recommendedName>
        <fullName evidence="5 17">Corrinoid adenosyltransferase</fullName>
        <ecNumber evidence="4 17">2.5.1.17</ecNumber>
    </recommendedName>
    <alternativeName>
        <fullName evidence="12 17">Cob(II)alamin adenosyltransferase</fullName>
    </alternativeName>
    <alternativeName>
        <fullName evidence="14 17">Cob(II)yrinic acid a,c-diamide adenosyltransferase</fullName>
    </alternativeName>
    <alternativeName>
        <fullName evidence="13 17">Cobinamide/cobalamin adenosyltransferase</fullName>
    </alternativeName>
</protein>
<dbReference type="EMBL" id="LFOD01000024">
    <property type="protein sequence ID" value="KMV16099.1"/>
    <property type="molecule type" value="Genomic_DNA"/>
</dbReference>
<dbReference type="PANTHER" id="PTHR12213">
    <property type="entry name" value="CORRINOID ADENOSYLTRANSFERASE"/>
    <property type="match status" value="1"/>
</dbReference>
<dbReference type="GeneID" id="44298310"/>
<keyword evidence="26" id="KW-1185">Reference proteome</keyword>
<comment type="similarity">
    <text evidence="3 17">Belongs to the Cob(I)alamin adenosyltransferase family.</text>
</comment>
<comment type="catalytic activity">
    <reaction evidence="15 17">
        <text>2 cob(II)yrinate a,c diamide + reduced [electron-transfer flavoprotein] + 2 ATP = 2 adenosylcob(III)yrinate a,c-diamide + 2 triphosphate + oxidized [electron-transfer flavoprotein] + 3 H(+)</text>
        <dbReference type="Rhea" id="RHEA:11528"/>
        <dbReference type="Rhea" id="RHEA-COMP:10685"/>
        <dbReference type="Rhea" id="RHEA-COMP:10686"/>
        <dbReference type="ChEBI" id="CHEBI:15378"/>
        <dbReference type="ChEBI" id="CHEBI:18036"/>
        <dbReference type="ChEBI" id="CHEBI:30616"/>
        <dbReference type="ChEBI" id="CHEBI:57692"/>
        <dbReference type="ChEBI" id="CHEBI:58307"/>
        <dbReference type="ChEBI" id="CHEBI:58503"/>
        <dbReference type="ChEBI" id="CHEBI:58537"/>
        <dbReference type="EC" id="2.5.1.17"/>
    </reaction>
</comment>
<dbReference type="AlphaFoldDB" id="A0A0J8WSY6"/>
<dbReference type="OrthoDB" id="9778896at2"/>
<comment type="pathway">
    <text evidence="2 17">Cofactor biosynthesis; adenosylcobalamin biosynthesis; adenosylcobalamin from cob(II)yrinate a,c-diamide: step 2/7.</text>
</comment>
<keyword evidence="6" id="KW-0963">Cytoplasm</keyword>
<evidence type="ECO:0000256" key="15">
    <source>
        <dbReference type="ARBA" id="ARBA00048555"/>
    </source>
</evidence>
<evidence type="ECO:0000256" key="6">
    <source>
        <dbReference type="ARBA" id="ARBA00022490"/>
    </source>
</evidence>
<accession>A0A0J8WSY6</accession>
<evidence type="ECO:0000256" key="17">
    <source>
        <dbReference type="RuleBase" id="RU366026"/>
    </source>
</evidence>
<dbReference type="Gene3D" id="1.20.1200.10">
    <property type="entry name" value="Cobalamin adenosyltransferase-like"/>
    <property type="match status" value="1"/>
</dbReference>
<evidence type="ECO:0000313" key="25">
    <source>
        <dbReference type="Proteomes" id="UP000182227"/>
    </source>
</evidence>
<comment type="catalytic activity">
    <reaction evidence="16 17">
        <text>2 cob(II)alamin + reduced [electron-transfer flavoprotein] + 2 ATP = 2 adenosylcob(III)alamin + 2 triphosphate + oxidized [electron-transfer flavoprotein] + 3 H(+)</text>
        <dbReference type="Rhea" id="RHEA:28671"/>
        <dbReference type="Rhea" id="RHEA-COMP:10685"/>
        <dbReference type="Rhea" id="RHEA-COMP:10686"/>
        <dbReference type="ChEBI" id="CHEBI:15378"/>
        <dbReference type="ChEBI" id="CHEBI:16304"/>
        <dbReference type="ChEBI" id="CHEBI:18036"/>
        <dbReference type="ChEBI" id="CHEBI:18408"/>
        <dbReference type="ChEBI" id="CHEBI:30616"/>
        <dbReference type="ChEBI" id="CHEBI:57692"/>
        <dbReference type="ChEBI" id="CHEBI:58307"/>
        <dbReference type="EC" id="2.5.1.17"/>
    </reaction>
</comment>
<dbReference type="InterPro" id="IPR036451">
    <property type="entry name" value="CblAdoTrfase-like_sf"/>
</dbReference>
<keyword evidence="7 17" id="KW-0169">Cobalamin biosynthesis</keyword>
<comment type="subcellular location">
    <subcellularLocation>
        <location evidence="1">Cytoplasm</location>
    </subcellularLocation>
</comment>
<feature type="domain" description="Cobalamin adenosyltransferase-like" evidence="18">
    <location>
        <begin position="8"/>
        <end position="176"/>
    </location>
</feature>
<dbReference type="RefSeq" id="WP_019345000.1">
    <property type="nucleotide sequence ID" value="NZ_AGSZ01000219.1"/>
</dbReference>
<evidence type="ECO:0000313" key="21">
    <source>
        <dbReference type="EMBL" id="OBF18479.1"/>
    </source>
</evidence>
<keyword evidence="9 17" id="KW-0547">Nucleotide-binding</keyword>
<dbReference type="EMBL" id="LQOP01000024">
    <property type="protein sequence ID" value="ORV23270.1"/>
    <property type="molecule type" value="Genomic_DNA"/>
</dbReference>
<evidence type="ECO:0000256" key="1">
    <source>
        <dbReference type="ARBA" id="ARBA00004496"/>
    </source>
</evidence>